<dbReference type="InterPro" id="IPR001867">
    <property type="entry name" value="OmpR/PhoB-type_DNA-bd"/>
</dbReference>
<dbReference type="CDD" id="cd17574">
    <property type="entry name" value="REC_OmpR"/>
    <property type="match status" value="1"/>
</dbReference>
<accession>A0ABS2FCT8</accession>
<feature type="domain" description="OmpR/PhoB-type" evidence="9">
    <location>
        <begin position="136"/>
        <end position="235"/>
    </location>
</feature>
<evidence type="ECO:0000313" key="10">
    <source>
        <dbReference type="EMBL" id="MBM6818360.1"/>
    </source>
</evidence>
<comment type="caution">
    <text evidence="10">The sequence shown here is derived from an EMBL/GenBank/DDBJ whole genome shotgun (WGS) entry which is preliminary data.</text>
</comment>
<dbReference type="Proteomes" id="UP000767334">
    <property type="component" value="Unassembled WGS sequence"/>
</dbReference>
<keyword evidence="4" id="KW-0804">Transcription</keyword>
<dbReference type="InterPro" id="IPR011006">
    <property type="entry name" value="CheY-like_superfamily"/>
</dbReference>
<keyword evidence="3 7" id="KW-0238">DNA-binding</keyword>
<evidence type="ECO:0000256" key="2">
    <source>
        <dbReference type="ARBA" id="ARBA00023015"/>
    </source>
</evidence>
<sequence>MIKNTVLVVDDDKEIVDAIDIYLRNEGINVIKAYDGIEALEALMEKDIHLILMDIMMPKMDGLRTTMKIRQEKNIPIILISAKSEDTDKILGLNMGADDYITKPFNPLELIARVKSQLRRYTVFGNYSDQNKAETTSIVSSGGLSLNQDTKEVLVDGEIIKLTATEFGILELLLTNQGRVFSIDEIYEKVWKEPSYNAENTVAVHIRRIREKIEINPKEPKYLKVVWGIGYKIEKY</sequence>
<protein>
    <recommendedName>
        <fullName evidence="1">Stage 0 sporulation protein A homolog</fullName>
    </recommendedName>
</protein>
<feature type="domain" description="Response regulatory" evidence="8">
    <location>
        <begin position="5"/>
        <end position="118"/>
    </location>
</feature>
<dbReference type="Pfam" id="PF00486">
    <property type="entry name" value="Trans_reg_C"/>
    <property type="match status" value="1"/>
</dbReference>
<dbReference type="InterPro" id="IPR001789">
    <property type="entry name" value="Sig_transdc_resp-reg_receiver"/>
</dbReference>
<evidence type="ECO:0000259" key="9">
    <source>
        <dbReference type="PROSITE" id="PS51755"/>
    </source>
</evidence>
<dbReference type="Pfam" id="PF00072">
    <property type="entry name" value="Response_reg"/>
    <property type="match status" value="1"/>
</dbReference>
<dbReference type="PROSITE" id="PS50110">
    <property type="entry name" value="RESPONSE_REGULATORY"/>
    <property type="match status" value="1"/>
</dbReference>
<dbReference type="RefSeq" id="WP_195964697.1">
    <property type="nucleotide sequence ID" value="NZ_JACJLL010000011.1"/>
</dbReference>
<dbReference type="SMART" id="SM00862">
    <property type="entry name" value="Trans_reg_C"/>
    <property type="match status" value="1"/>
</dbReference>
<dbReference type="InterPro" id="IPR016032">
    <property type="entry name" value="Sig_transdc_resp-reg_C-effctor"/>
</dbReference>
<evidence type="ECO:0000256" key="5">
    <source>
        <dbReference type="ARBA" id="ARBA00024867"/>
    </source>
</evidence>
<evidence type="ECO:0000259" key="8">
    <source>
        <dbReference type="PROSITE" id="PS50110"/>
    </source>
</evidence>
<comment type="function">
    <text evidence="5">May play the central regulatory role in sporulation. It may be an element of the effector pathway responsible for the activation of sporulation genes in response to nutritional stress. Spo0A may act in concert with spo0H (a sigma factor) to control the expression of some genes that are critical to the sporulation process.</text>
</comment>
<name>A0ABS2FCT8_9CLOT</name>
<evidence type="ECO:0000256" key="7">
    <source>
        <dbReference type="PROSITE-ProRule" id="PRU01091"/>
    </source>
</evidence>
<dbReference type="PANTHER" id="PTHR48111:SF2">
    <property type="entry name" value="RESPONSE REGULATOR SAER"/>
    <property type="match status" value="1"/>
</dbReference>
<dbReference type="SMART" id="SM00448">
    <property type="entry name" value="REC"/>
    <property type="match status" value="1"/>
</dbReference>
<evidence type="ECO:0000256" key="1">
    <source>
        <dbReference type="ARBA" id="ARBA00018672"/>
    </source>
</evidence>
<dbReference type="SUPFAM" id="SSF52172">
    <property type="entry name" value="CheY-like"/>
    <property type="match status" value="1"/>
</dbReference>
<feature type="modified residue" description="4-aspartylphosphate" evidence="6">
    <location>
        <position position="54"/>
    </location>
</feature>
<organism evidence="10 11">
    <name type="scientific">Clostridium saudiense</name>
    <dbReference type="NCBI Taxonomy" id="1414720"/>
    <lineage>
        <taxon>Bacteria</taxon>
        <taxon>Bacillati</taxon>
        <taxon>Bacillota</taxon>
        <taxon>Clostridia</taxon>
        <taxon>Eubacteriales</taxon>
        <taxon>Clostridiaceae</taxon>
        <taxon>Clostridium</taxon>
    </lineage>
</organism>
<evidence type="ECO:0000256" key="3">
    <source>
        <dbReference type="ARBA" id="ARBA00023125"/>
    </source>
</evidence>
<keyword evidence="11" id="KW-1185">Reference proteome</keyword>
<dbReference type="Gene3D" id="1.10.10.10">
    <property type="entry name" value="Winged helix-like DNA-binding domain superfamily/Winged helix DNA-binding domain"/>
    <property type="match status" value="1"/>
</dbReference>
<dbReference type="InterPro" id="IPR036388">
    <property type="entry name" value="WH-like_DNA-bd_sf"/>
</dbReference>
<keyword evidence="2" id="KW-0805">Transcription regulation</keyword>
<gene>
    <name evidence="10" type="ORF">H6A19_03210</name>
</gene>
<evidence type="ECO:0000256" key="4">
    <source>
        <dbReference type="ARBA" id="ARBA00023163"/>
    </source>
</evidence>
<dbReference type="EMBL" id="JACJLL010000011">
    <property type="protein sequence ID" value="MBM6818360.1"/>
    <property type="molecule type" value="Genomic_DNA"/>
</dbReference>
<reference evidence="10 11" key="1">
    <citation type="journal article" date="2021" name="Sci. Rep.">
        <title>The distribution of antibiotic resistance genes in chicken gut microbiota commensals.</title>
        <authorList>
            <person name="Juricova H."/>
            <person name="Matiasovicova J."/>
            <person name="Kubasova T."/>
            <person name="Cejkova D."/>
            <person name="Rychlik I."/>
        </authorList>
    </citation>
    <scope>NUCLEOTIDE SEQUENCE [LARGE SCALE GENOMIC DNA]</scope>
    <source>
        <strain evidence="10 11">An435</strain>
    </source>
</reference>
<evidence type="ECO:0000256" key="6">
    <source>
        <dbReference type="PROSITE-ProRule" id="PRU00169"/>
    </source>
</evidence>
<dbReference type="PANTHER" id="PTHR48111">
    <property type="entry name" value="REGULATOR OF RPOS"/>
    <property type="match status" value="1"/>
</dbReference>
<feature type="DNA-binding region" description="OmpR/PhoB-type" evidence="7">
    <location>
        <begin position="136"/>
        <end position="235"/>
    </location>
</feature>
<proteinExistence type="predicted"/>
<dbReference type="SUPFAM" id="SSF46894">
    <property type="entry name" value="C-terminal effector domain of the bipartite response regulators"/>
    <property type="match status" value="1"/>
</dbReference>
<dbReference type="PROSITE" id="PS51755">
    <property type="entry name" value="OMPR_PHOB"/>
    <property type="match status" value="1"/>
</dbReference>
<dbReference type="InterPro" id="IPR039420">
    <property type="entry name" value="WalR-like"/>
</dbReference>
<evidence type="ECO:0000313" key="11">
    <source>
        <dbReference type="Proteomes" id="UP000767334"/>
    </source>
</evidence>
<keyword evidence="6" id="KW-0597">Phosphoprotein</keyword>
<dbReference type="Gene3D" id="3.40.50.2300">
    <property type="match status" value="1"/>
</dbReference>
<dbReference type="CDD" id="cd00383">
    <property type="entry name" value="trans_reg_C"/>
    <property type="match status" value="1"/>
</dbReference>
<dbReference type="Gene3D" id="6.10.250.690">
    <property type="match status" value="1"/>
</dbReference>